<keyword evidence="3 7" id="KW-0812">Transmembrane</keyword>
<keyword evidence="4 7" id="KW-1133">Transmembrane helix</keyword>
<dbReference type="InterPro" id="IPR001594">
    <property type="entry name" value="Palmitoyltrfase_DHHC"/>
</dbReference>
<feature type="transmembrane region" description="Helical" evidence="7">
    <location>
        <begin position="12"/>
        <end position="37"/>
    </location>
</feature>
<dbReference type="Proteomes" id="UP000694388">
    <property type="component" value="Unplaced"/>
</dbReference>
<keyword evidence="10" id="KW-1185">Reference proteome</keyword>
<accession>A0A8C4R789</accession>
<dbReference type="Ensembl" id="ENSEBUT00000026547.1">
    <property type="protein sequence ID" value="ENSEBUP00000025971.1"/>
    <property type="gene ID" value="ENSEBUG00000015992.1"/>
</dbReference>
<dbReference type="GO" id="GO:0019706">
    <property type="term" value="F:protein-cysteine S-palmitoyltransferase activity"/>
    <property type="evidence" value="ECO:0007669"/>
    <property type="project" value="UniProtKB-EC"/>
</dbReference>
<evidence type="ECO:0000259" key="8">
    <source>
        <dbReference type="Pfam" id="PF01529"/>
    </source>
</evidence>
<dbReference type="OMA" id="SSDTMWF"/>
<evidence type="ECO:0000256" key="5">
    <source>
        <dbReference type="ARBA" id="ARBA00023136"/>
    </source>
</evidence>
<dbReference type="Pfam" id="PF01529">
    <property type="entry name" value="DHHC"/>
    <property type="match status" value="1"/>
</dbReference>
<comment type="similarity">
    <text evidence="7">Belongs to the DHHC palmitoyltransferase family.</text>
</comment>
<proteinExistence type="inferred from homology"/>
<evidence type="ECO:0000256" key="3">
    <source>
        <dbReference type="ARBA" id="ARBA00022692"/>
    </source>
</evidence>
<dbReference type="AlphaFoldDB" id="A0A8C4R789"/>
<evidence type="ECO:0000256" key="4">
    <source>
        <dbReference type="ARBA" id="ARBA00022989"/>
    </source>
</evidence>
<protein>
    <recommendedName>
        <fullName evidence="7">Palmitoyltransferase</fullName>
        <ecNumber evidence="7">2.3.1.225</ecNumber>
    </recommendedName>
</protein>
<keyword evidence="5 7" id="KW-0472">Membrane</keyword>
<dbReference type="Ensembl" id="ENSEBUT00000026533.1">
    <property type="protein sequence ID" value="ENSEBUP00000025957.1"/>
    <property type="gene ID" value="ENSEBUG00000015992.1"/>
</dbReference>
<feature type="transmembrane region" description="Helical" evidence="7">
    <location>
        <begin position="177"/>
        <end position="199"/>
    </location>
</feature>
<dbReference type="GeneTree" id="ENSGT00940000156519"/>
<keyword evidence="2 7" id="KW-0808">Transferase</keyword>
<keyword evidence="6 7" id="KW-0012">Acyltransferase</keyword>
<evidence type="ECO:0000256" key="7">
    <source>
        <dbReference type="RuleBase" id="RU079119"/>
    </source>
</evidence>
<evidence type="ECO:0000256" key="1">
    <source>
        <dbReference type="ARBA" id="ARBA00004141"/>
    </source>
</evidence>
<dbReference type="PROSITE" id="PS50216">
    <property type="entry name" value="DHHC"/>
    <property type="match status" value="1"/>
</dbReference>
<evidence type="ECO:0000313" key="10">
    <source>
        <dbReference type="Proteomes" id="UP000694388"/>
    </source>
</evidence>
<dbReference type="GO" id="GO:0016020">
    <property type="term" value="C:membrane"/>
    <property type="evidence" value="ECO:0007669"/>
    <property type="project" value="UniProtKB-SubCell"/>
</dbReference>
<dbReference type="EC" id="2.3.1.225" evidence="7"/>
<evidence type="ECO:0000256" key="6">
    <source>
        <dbReference type="ARBA" id="ARBA00023315"/>
    </source>
</evidence>
<dbReference type="InterPro" id="IPR039859">
    <property type="entry name" value="PFA4/ZDH16/20/ERF2-like"/>
</dbReference>
<reference evidence="9" key="1">
    <citation type="submission" date="2025-05" db="UniProtKB">
        <authorList>
            <consortium name="Ensembl"/>
        </authorList>
    </citation>
    <scope>IDENTIFICATION</scope>
</reference>
<comment type="subcellular location">
    <subcellularLocation>
        <location evidence="1">Membrane</location>
        <topology evidence="1">Multi-pass membrane protein</topology>
    </subcellularLocation>
</comment>
<evidence type="ECO:0000313" key="9">
    <source>
        <dbReference type="Ensembl" id="ENSEBUP00000025957.1"/>
    </source>
</evidence>
<comment type="catalytic activity">
    <reaction evidence="7">
        <text>L-cysteinyl-[protein] + hexadecanoyl-CoA = S-hexadecanoyl-L-cysteinyl-[protein] + CoA</text>
        <dbReference type="Rhea" id="RHEA:36683"/>
        <dbReference type="Rhea" id="RHEA-COMP:10131"/>
        <dbReference type="Rhea" id="RHEA-COMP:11032"/>
        <dbReference type="ChEBI" id="CHEBI:29950"/>
        <dbReference type="ChEBI" id="CHEBI:57287"/>
        <dbReference type="ChEBI" id="CHEBI:57379"/>
        <dbReference type="ChEBI" id="CHEBI:74151"/>
        <dbReference type="EC" id="2.3.1.225"/>
    </reaction>
</comment>
<dbReference type="PANTHER" id="PTHR12246">
    <property type="entry name" value="PALMITOYLTRANSFERASE ZDHHC16"/>
    <property type="match status" value="1"/>
</dbReference>
<comment type="domain">
    <text evidence="7">The DHHC domain is required for palmitoyltransferase activity.</text>
</comment>
<feature type="transmembrane region" description="Helical" evidence="7">
    <location>
        <begin position="140"/>
        <end position="165"/>
    </location>
</feature>
<feature type="domain" description="Palmitoyltransferase DHHC" evidence="8">
    <location>
        <begin position="97"/>
        <end position="223"/>
    </location>
</feature>
<name>A0A8C4R789_EPTBU</name>
<evidence type="ECO:0000256" key="2">
    <source>
        <dbReference type="ARBA" id="ARBA00022679"/>
    </source>
</evidence>
<organism evidence="9 10">
    <name type="scientific">Eptatretus burgeri</name>
    <name type="common">Inshore hagfish</name>
    <dbReference type="NCBI Taxonomy" id="7764"/>
    <lineage>
        <taxon>Eukaryota</taxon>
        <taxon>Metazoa</taxon>
        <taxon>Chordata</taxon>
        <taxon>Craniata</taxon>
        <taxon>Vertebrata</taxon>
        <taxon>Cyclostomata</taxon>
        <taxon>Myxini</taxon>
        <taxon>Myxiniformes</taxon>
        <taxon>Myxinidae</taxon>
        <taxon>Eptatretinae</taxon>
        <taxon>Eptatretus</taxon>
    </lineage>
</organism>
<feature type="transmembrane region" description="Helical" evidence="7">
    <location>
        <begin position="43"/>
        <end position="62"/>
    </location>
</feature>
<sequence>MFANLWLVQDACGVTCAVFTWLLLMYAEVVVTSVILLPSWPSPYSICHGVLYHVLALLAVVAHLRSMFTNPGAVTLGNATPEYIESLQLRPGQLVYKCPKCCSIKPDRAHHCSVCRRCIRHMDHHCPWVNNCVGESNQKYFVLFTLYISLVSLHTLGLVAMHFVYCFEDHFAGCSTLPPAVTVMLLVMLTLEGLLFFVFTAIMFGTQMYSICTDETGIEQLKKEQRKWVNKSKWLNLKAVFGHECSLTWLSPFSTPEPGKSDLYQYIV</sequence>